<keyword evidence="1" id="KW-1133">Transmembrane helix</keyword>
<reference evidence="2 3" key="1">
    <citation type="submission" date="2020-03" db="EMBL/GenBank/DDBJ databases">
        <title>Draft genome of Streptomyces sp. ventii, isolated from the Axial Seamount in the Pacific Ocean, and resequencing of the two type strains Streptomyces lonarensis strain NCL 716 and Streptomyces bohaiensis strain 11A07.</title>
        <authorList>
            <person name="Loughran R.M."/>
            <person name="Pfannmuller K.M."/>
            <person name="Wasson B.J."/>
            <person name="Deadmond M.C."/>
            <person name="Paddock B.E."/>
            <person name="Koyack M.J."/>
            <person name="Gallegos D.A."/>
            <person name="Mitchell E.A."/>
            <person name="Ushijima B."/>
            <person name="Saw J.H."/>
            <person name="Mcphail K.L."/>
            <person name="Videau P."/>
        </authorList>
    </citation>
    <scope>NUCLEOTIDE SEQUENCE [LARGE SCALE GENOMIC DNA]</scope>
    <source>
        <strain evidence="2 3">NCL716</strain>
    </source>
</reference>
<protein>
    <recommendedName>
        <fullName evidence="4">ATP synthase protein I</fullName>
    </recommendedName>
</protein>
<evidence type="ECO:0000256" key="1">
    <source>
        <dbReference type="SAM" id="Phobius"/>
    </source>
</evidence>
<evidence type="ECO:0000313" key="2">
    <source>
        <dbReference type="EMBL" id="NJQ04978.1"/>
    </source>
</evidence>
<evidence type="ECO:0008006" key="4">
    <source>
        <dbReference type="Google" id="ProtNLM"/>
    </source>
</evidence>
<evidence type="ECO:0000313" key="3">
    <source>
        <dbReference type="Proteomes" id="UP000578686"/>
    </source>
</evidence>
<dbReference type="Proteomes" id="UP000578686">
    <property type="component" value="Unassembled WGS sequence"/>
</dbReference>
<keyword evidence="1" id="KW-0472">Membrane</keyword>
<dbReference type="RefSeq" id="WP_167968273.1">
    <property type="nucleotide sequence ID" value="NZ_BHZG01000017.1"/>
</dbReference>
<comment type="caution">
    <text evidence="2">The sequence shown here is derived from an EMBL/GenBank/DDBJ whole genome shotgun (WGS) entry which is preliminary data.</text>
</comment>
<keyword evidence="3" id="KW-1185">Reference proteome</keyword>
<name>A0A7X6HXW9_9ACTN</name>
<keyword evidence="1" id="KW-0812">Transmembrane</keyword>
<sequence>MQPNDARIIRGAALFTAVAGVIALVAATVLRGSEGAVSVGLGVLVGGLFFASGQFALAKVVHHRPDLLMAAAVFVYTTKILLLLVLLVVLRDASFLDGQLFAAGVFVAMVSWLAGQIQGNLKVKTPYVVTDQNTDTTARGTDDKATD</sequence>
<organism evidence="2 3">
    <name type="scientific">Streptomyces lonarensis</name>
    <dbReference type="NCBI Taxonomy" id="700599"/>
    <lineage>
        <taxon>Bacteria</taxon>
        <taxon>Bacillati</taxon>
        <taxon>Actinomycetota</taxon>
        <taxon>Actinomycetes</taxon>
        <taxon>Kitasatosporales</taxon>
        <taxon>Streptomycetaceae</taxon>
        <taxon>Streptomyces</taxon>
    </lineage>
</organism>
<gene>
    <name evidence="2" type="ORF">HCN56_05110</name>
</gene>
<feature type="transmembrane region" description="Helical" evidence="1">
    <location>
        <begin position="12"/>
        <end position="30"/>
    </location>
</feature>
<dbReference type="EMBL" id="JAAVJD010000021">
    <property type="protein sequence ID" value="NJQ04978.1"/>
    <property type="molecule type" value="Genomic_DNA"/>
</dbReference>
<feature type="transmembrane region" description="Helical" evidence="1">
    <location>
        <begin position="96"/>
        <end position="114"/>
    </location>
</feature>
<feature type="transmembrane region" description="Helical" evidence="1">
    <location>
        <begin position="67"/>
        <end position="90"/>
    </location>
</feature>
<accession>A0A7X6HXW9</accession>
<proteinExistence type="predicted"/>
<dbReference type="AlphaFoldDB" id="A0A7X6HXW9"/>
<feature type="transmembrane region" description="Helical" evidence="1">
    <location>
        <begin position="36"/>
        <end position="55"/>
    </location>
</feature>